<dbReference type="InterPro" id="IPR017981">
    <property type="entry name" value="GPCR_2-like_7TM"/>
</dbReference>
<accession>T1EUC9</accession>
<dbReference type="InParanoid" id="T1EUC9"/>
<dbReference type="Gene3D" id="1.20.1070.10">
    <property type="entry name" value="Rhodopsin 7-helix transmembrane proteins"/>
    <property type="match status" value="2"/>
</dbReference>
<protein>
    <recommendedName>
        <fullName evidence="6">G-protein coupled receptors family 2 profile 2 domain-containing protein</fullName>
    </recommendedName>
</protein>
<evidence type="ECO:0000256" key="5">
    <source>
        <dbReference type="SAM" id="Phobius"/>
    </source>
</evidence>
<keyword evidence="4 5" id="KW-0472">Membrane</keyword>
<dbReference type="RefSeq" id="XP_009025742.1">
    <property type="nucleotide sequence ID" value="XM_009027494.1"/>
</dbReference>
<feature type="domain" description="G-protein coupled receptors family 2 profile 2" evidence="6">
    <location>
        <begin position="543"/>
        <end position="672"/>
    </location>
</feature>
<evidence type="ECO:0000313" key="7">
    <source>
        <dbReference type="EMBL" id="ESN96605.1"/>
    </source>
</evidence>
<dbReference type="FunFam" id="1.20.1070.10:FF:001211">
    <property type="entry name" value="Uncharacterized protein"/>
    <property type="match status" value="1"/>
</dbReference>
<dbReference type="HOGENOM" id="CLU_364965_0_0_1"/>
<gene>
    <name evidence="8" type="primary">20200179</name>
    <name evidence="7" type="ORF">HELRODRAFT_163690</name>
</gene>
<sequence>MDWFAVDRPLVNMVKCLTNYNDDRMSREMRSSLKSDNVNSLITGLSRCDDGWVKDWDSIMCFKAMDNVVTHDVAVHECSRYKGGQLATYQLLLKSKLVDGIDSGEYFISTFGTQEKEFKTSSGQNVYREQFVPSTEYEKFPCRSFDDIPASSPLKRSLNNYFEIVRFDYPESYYEDLAKSYLISRTLRYGLSQGLHVCHPQKYDQSRSYKLIHYNEALVKFTDIKTDYLYTTINYSGSLAWTDAYPFMTFDYIKDWISNPHIQIWMSWLNSSDAYLEKIIKIKKKLKDKYVKVRSSEGCYKEIISQGSDNFLFNAGVWFDFASSDISCLTRGLPPKAEAVCGGDFNDGYRWHLKKVWDCTSVNLNEAGESSDLTKSFSDILRNEIAKTMVTIIDELLSSPVEIFKKAQEQTGAPLSKICQILHACVFAKYENGQMEWSTDGLETIDSNVDDSYIECESFQKGLHLKEVGNALQWVSVMGIVISIVCLSLVIIGQIIFKKFCNGQYHIALLNLSISLICVNLIIMFGLDKKPSSPPLSSSSSLLPAVVVNVTGFIDYRLFDGFEHHCWLAKKAFYFAFLLPLGLIILVNIFVFVRVIKGISCDRPTGMVTNQLQCKLIWLKVQVALCTFFIMGLTWSFAFLAYGDASVVMYFLFAIFNSLQGIFIFLLFNLREKPVRCAWGSFVRKPARYLPFSATSTGTATNSNKFTPKKLSDEEKMKALIRELDLLNATSSDQTLDDSKRNKLKKRFDCDGNSEEQVETFSKSN</sequence>
<evidence type="ECO:0000313" key="9">
    <source>
        <dbReference type="Proteomes" id="UP000015101"/>
    </source>
</evidence>
<keyword evidence="3 5" id="KW-1133">Transmembrane helix</keyword>
<evidence type="ECO:0000256" key="4">
    <source>
        <dbReference type="ARBA" id="ARBA00023136"/>
    </source>
</evidence>
<keyword evidence="2 5" id="KW-0812">Transmembrane</keyword>
<dbReference type="PANTHER" id="PTHR45692">
    <property type="entry name" value="G_PROTEIN_RECEP_F2_4 DOMAIN-CONTAINING PROTEIN"/>
    <property type="match status" value="1"/>
</dbReference>
<evidence type="ECO:0000313" key="8">
    <source>
        <dbReference type="EnsemblMetazoa" id="HelroP163690"/>
    </source>
</evidence>
<feature type="transmembrane region" description="Helical" evidence="5">
    <location>
        <begin position="648"/>
        <end position="668"/>
    </location>
</feature>
<dbReference type="STRING" id="6412.T1EUC9"/>
<evidence type="ECO:0000256" key="2">
    <source>
        <dbReference type="ARBA" id="ARBA00022692"/>
    </source>
</evidence>
<dbReference type="EMBL" id="KB097495">
    <property type="protein sequence ID" value="ESN96605.1"/>
    <property type="molecule type" value="Genomic_DNA"/>
</dbReference>
<dbReference type="EMBL" id="AMQM01001431">
    <property type="status" value="NOT_ANNOTATED_CDS"/>
    <property type="molecule type" value="Genomic_DNA"/>
</dbReference>
<dbReference type="PANTHER" id="PTHR45692:SF1">
    <property type="entry name" value="G-PROTEIN COUPLED RECEPTORS FAMILY 2 PROFILE 2 DOMAIN-CONTAINING PROTEIN"/>
    <property type="match status" value="1"/>
</dbReference>
<dbReference type="KEGG" id="hro:HELRODRAFT_163690"/>
<reference evidence="9" key="1">
    <citation type="submission" date="2012-12" db="EMBL/GenBank/DDBJ databases">
        <authorList>
            <person name="Hellsten U."/>
            <person name="Grimwood J."/>
            <person name="Chapman J.A."/>
            <person name="Shapiro H."/>
            <person name="Aerts A."/>
            <person name="Otillar R.P."/>
            <person name="Terry A.Y."/>
            <person name="Boore J.L."/>
            <person name="Simakov O."/>
            <person name="Marletaz F."/>
            <person name="Cho S.-J."/>
            <person name="Edsinger-Gonzales E."/>
            <person name="Havlak P."/>
            <person name="Kuo D.-H."/>
            <person name="Larsson T."/>
            <person name="Lv J."/>
            <person name="Arendt D."/>
            <person name="Savage R."/>
            <person name="Osoegawa K."/>
            <person name="de Jong P."/>
            <person name="Lindberg D.R."/>
            <person name="Seaver E.C."/>
            <person name="Weisblat D.A."/>
            <person name="Putnam N.H."/>
            <person name="Grigoriev I.V."/>
            <person name="Rokhsar D.S."/>
        </authorList>
    </citation>
    <scope>NUCLEOTIDE SEQUENCE</scope>
</reference>
<feature type="transmembrane region" description="Helical" evidence="5">
    <location>
        <begin position="572"/>
        <end position="596"/>
    </location>
</feature>
<dbReference type="GO" id="GO:0004930">
    <property type="term" value="F:G protein-coupled receptor activity"/>
    <property type="evidence" value="ECO:0007669"/>
    <property type="project" value="InterPro"/>
</dbReference>
<name>T1EUC9_HELRO</name>
<feature type="transmembrane region" description="Helical" evidence="5">
    <location>
        <begin position="509"/>
        <end position="527"/>
    </location>
</feature>
<dbReference type="Proteomes" id="UP000015101">
    <property type="component" value="Unassembled WGS sequence"/>
</dbReference>
<dbReference type="Pfam" id="PF00002">
    <property type="entry name" value="7tm_2"/>
    <property type="match status" value="1"/>
</dbReference>
<dbReference type="GO" id="GO:0005886">
    <property type="term" value="C:plasma membrane"/>
    <property type="evidence" value="ECO:0000318"/>
    <property type="project" value="GO_Central"/>
</dbReference>
<dbReference type="PROSITE" id="PS50261">
    <property type="entry name" value="G_PROTEIN_RECEP_F2_4"/>
    <property type="match status" value="1"/>
</dbReference>
<evidence type="ECO:0000256" key="1">
    <source>
        <dbReference type="ARBA" id="ARBA00004141"/>
    </source>
</evidence>
<dbReference type="GO" id="GO:0007166">
    <property type="term" value="P:cell surface receptor signaling pathway"/>
    <property type="evidence" value="ECO:0007669"/>
    <property type="project" value="InterPro"/>
</dbReference>
<evidence type="ECO:0000259" key="6">
    <source>
        <dbReference type="PROSITE" id="PS50261"/>
    </source>
</evidence>
<reference evidence="7 9" key="2">
    <citation type="journal article" date="2013" name="Nature">
        <title>Insights into bilaterian evolution from three spiralian genomes.</title>
        <authorList>
            <person name="Simakov O."/>
            <person name="Marletaz F."/>
            <person name="Cho S.J."/>
            <person name="Edsinger-Gonzales E."/>
            <person name="Havlak P."/>
            <person name="Hellsten U."/>
            <person name="Kuo D.H."/>
            <person name="Larsson T."/>
            <person name="Lv J."/>
            <person name="Arendt D."/>
            <person name="Savage R."/>
            <person name="Osoegawa K."/>
            <person name="de Jong P."/>
            <person name="Grimwood J."/>
            <person name="Chapman J.A."/>
            <person name="Shapiro H."/>
            <person name="Aerts A."/>
            <person name="Otillar R.P."/>
            <person name="Terry A.Y."/>
            <person name="Boore J.L."/>
            <person name="Grigoriev I.V."/>
            <person name="Lindberg D.R."/>
            <person name="Seaver E.C."/>
            <person name="Weisblat D.A."/>
            <person name="Putnam N.H."/>
            <person name="Rokhsar D.S."/>
        </authorList>
    </citation>
    <scope>NUCLEOTIDE SEQUENCE</scope>
</reference>
<dbReference type="GeneID" id="20200179"/>
<dbReference type="CTD" id="20200179"/>
<dbReference type="AlphaFoldDB" id="T1EUC9"/>
<organism evidence="8 9">
    <name type="scientific">Helobdella robusta</name>
    <name type="common">Californian leech</name>
    <dbReference type="NCBI Taxonomy" id="6412"/>
    <lineage>
        <taxon>Eukaryota</taxon>
        <taxon>Metazoa</taxon>
        <taxon>Spiralia</taxon>
        <taxon>Lophotrochozoa</taxon>
        <taxon>Annelida</taxon>
        <taxon>Clitellata</taxon>
        <taxon>Hirudinea</taxon>
        <taxon>Rhynchobdellida</taxon>
        <taxon>Glossiphoniidae</taxon>
        <taxon>Helobdella</taxon>
    </lineage>
</organism>
<proteinExistence type="predicted"/>
<dbReference type="InterPro" id="IPR000832">
    <property type="entry name" value="GPCR_2_secretin-like"/>
</dbReference>
<reference evidence="8" key="3">
    <citation type="submission" date="2015-06" db="UniProtKB">
        <authorList>
            <consortium name="EnsemblMetazoa"/>
        </authorList>
    </citation>
    <scope>IDENTIFICATION</scope>
</reference>
<comment type="subcellular location">
    <subcellularLocation>
        <location evidence="1">Membrane</location>
        <topology evidence="1">Multi-pass membrane protein</topology>
    </subcellularLocation>
</comment>
<evidence type="ECO:0000256" key="3">
    <source>
        <dbReference type="ARBA" id="ARBA00022989"/>
    </source>
</evidence>
<dbReference type="eggNOG" id="KOG4193">
    <property type="taxonomic scope" value="Eukaryota"/>
</dbReference>
<keyword evidence="9" id="KW-1185">Reference proteome</keyword>
<dbReference type="OrthoDB" id="10037534at2759"/>
<feature type="transmembrane region" description="Helical" evidence="5">
    <location>
        <begin position="474"/>
        <end position="497"/>
    </location>
</feature>
<dbReference type="EnsemblMetazoa" id="HelroT163690">
    <property type="protein sequence ID" value="HelroP163690"/>
    <property type="gene ID" value="HelroG163690"/>
</dbReference>
<feature type="transmembrane region" description="Helical" evidence="5">
    <location>
        <begin position="617"/>
        <end position="642"/>
    </location>
</feature>